<protein>
    <recommendedName>
        <fullName evidence="3">DDE Tnp4 domain-containing protein</fullName>
    </recommendedName>
</protein>
<gene>
    <name evidence="4" type="ORF">HJC23_012981</name>
</gene>
<accession>A0ABD3QIB0</accession>
<dbReference type="Proteomes" id="UP001516023">
    <property type="component" value="Unassembled WGS sequence"/>
</dbReference>
<reference evidence="4 5" key="1">
    <citation type="journal article" date="2020" name="G3 (Bethesda)">
        <title>Improved Reference Genome for Cyclotella cryptica CCMP332, a Model for Cell Wall Morphogenesis, Salinity Adaptation, and Lipid Production in Diatoms (Bacillariophyta).</title>
        <authorList>
            <person name="Roberts W.R."/>
            <person name="Downey K.M."/>
            <person name="Ruck E.C."/>
            <person name="Traller J.C."/>
            <person name="Alverson A.J."/>
        </authorList>
    </citation>
    <scope>NUCLEOTIDE SEQUENCE [LARGE SCALE GENOMIC DNA]</scope>
    <source>
        <strain evidence="4 5">CCMP332</strain>
    </source>
</reference>
<sequence length="314" mass="36010">MQDVFFTFCLAINSLMASNLSSDELLELGLKYVGFGPERQHVSDELNTSRFRAHYGVGPKAIKALIVDLEQNGQDVTPKNLLMSICWLKLYDTEMVMAGRWGYGEQYCRKNVKEYVKRIRKLKPLKISFDNLHPRCKFLGVDCIHARSQEFRCDPDSKWWSHKFNGPALSYEIVTDPYEGNIRWVSGPQPASVHDITILRGGKAGKMNEWNRDALYFNIPDGVKLVGDSGYDGQRDKVTTTMDAHAPDTKALFKRIKSQLESCNGRFKNFKVIRESFRHGQGTDDKLKRHKYSFEACVVLVQYDIENGHPLFEV</sequence>
<comment type="cofactor">
    <cofactor evidence="1">
        <name>a divalent metal cation</name>
        <dbReference type="ChEBI" id="CHEBI:60240"/>
    </cofactor>
</comment>
<name>A0ABD3QIB0_9STRA</name>
<dbReference type="EMBL" id="JABMIG020000040">
    <property type="protein sequence ID" value="KAL3799256.1"/>
    <property type="molecule type" value="Genomic_DNA"/>
</dbReference>
<comment type="caution">
    <text evidence="4">The sequence shown here is derived from an EMBL/GenBank/DDBJ whole genome shotgun (WGS) entry which is preliminary data.</text>
</comment>
<dbReference type="AlphaFoldDB" id="A0ABD3QIB0"/>
<keyword evidence="5" id="KW-1185">Reference proteome</keyword>
<organism evidence="4 5">
    <name type="scientific">Cyclotella cryptica</name>
    <dbReference type="NCBI Taxonomy" id="29204"/>
    <lineage>
        <taxon>Eukaryota</taxon>
        <taxon>Sar</taxon>
        <taxon>Stramenopiles</taxon>
        <taxon>Ochrophyta</taxon>
        <taxon>Bacillariophyta</taxon>
        <taxon>Coscinodiscophyceae</taxon>
        <taxon>Thalassiosirophycidae</taxon>
        <taxon>Stephanodiscales</taxon>
        <taxon>Stephanodiscaceae</taxon>
        <taxon>Cyclotella</taxon>
    </lineage>
</organism>
<evidence type="ECO:0000256" key="1">
    <source>
        <dbReference type="ARBA" id="ARBA00001968"/>
    </source>
</evidence>
<evidence type="ECO:0000313" key="5">
    <source>
        <dbReference type="Proteomes" id="UP001516023"/>
    </source>
</evidence>
<proteinExistence type="predicted"/>
<evidence type="ECO:0000313" key="4">
    <source>
        <dbReference type="EMBL" id="KAL3799256.1"/>
    </source>
</evidence>
<evidence type="ECO:0000256" key="2">
    <source>
        <dbReference type="ARBA" id="ARBA00022723"/>
    </source>
</evidence>
<dbReference type="InterPro" id="IPR027806">
    <property type="entry name" value="HARBI1_dom"/>
</dbReference>
<dbReference type="Pfam" id="PF13359">
    <property type="entry name" value="DDE_Tnp_4"/>
    <property type="match status" value="1"/>
</dbReference>
<evidence type="ECO:0000259" key="3">
    <source>
        <dbReference type="Pfam" id="PF13359"/>
    </source>
</evidence>
<keyword evidence="2" id="KW-0479">Metal-binding</keyword>
<feature type="domain" description="DDE Tnp4" evidence="3">
    <location>
        <begin position="141"/>
        <end position="301"/>
    </location>
</feature>
<dbReference type="GO" id="GO:0046872">
    <property type="term" value="F:metal ion binding"/>
    <property type="evidence" value="ECO:0007669"/>
    <property type="project" value="UniProtKB-KW"/>
</dbReference>